<evidence type="ECO:0000313" key="1">
    <source>
        <dbReference type="EMBL" id="CAK65527.1"/>
    </source>
</evidence>
<reference evidence="1 2" key="1">
    <citation type="journal article" date="2006" name="Nature">
        <title>Global trends of whole-genome duplications revealed by the ciliate Paramecium tetraurelia.</title>
        <authorList>
            <consortium name="Genoscope"/>
            <person name="Aury J.-M."/>
            <person name="Jaillon O."/>
            <person name="Duret L."/>
            <person name="Noel B."/>
            <person name="Jubin C."/>
            <person name="Porcel B.M."/>
            <person name="Segurens B."/>
            <person name="Daubin V."/>
            <person name="Anthouard V."/>
            <person name="Aiach N."/>
            <person name="Arnaiz O."/>
            <person name="Billaut A."/>
            <person name="Beisson J."/>
            <person name="Blanc I."/>
            <person name="Bouhouche K."/>
            <person name="Camara F."/>
            <person name="Duharcourt S."/>
            <person name="Guigo R."/>
            <person name="Gogendeau D."/>
            <person name="Katinka M."/>
            <person name="Keller A.-M."/>
            <person name="Kissmehl R."/>
            <person name="Klotz C."/>
            <person name="Koll F."/>
            <person name="Le Moue A."/>
            <person name="Lepere C."/>
            <person name="Malinsky S."/>
            <person name="Nowacki M."/>
            <person name="Nowak J.K."/>
            <person name="Plattner H."/>
            <person name="Poulain J."/>
            <person name="Ruiz F."/>
            <person name="Serrano V."/>
            <person name="Zagulski M."/>
            <person name="Dessen P."/>
            <person name="Betermier M."/>
            <person name="Weissenbach J."/>
            <person name="Scarpelli C."/>
            <person name="Schachter V."/>
            <person name="Sperling L."/>
            <person name="Meyer E."/>
            <person name="Cohen J."/>
            <person name="Wincker P."/>
        </authorList>
    </citation>
    <scope>NUCLEOTIDE SEQUENCE [LARGE SCALE GENOMIC DNA]</scope>
    <source>
        <strain evidence="1 2">Stock d4-2</strain>
    </source>
</reference>
<keyword evidence="2" id="KW-1185">Reference proteome</keyword>
<gene>
    <name evidence="1" type="ORF">GSPATT00035007001</name>
</gene>
<name>A0C410_PARTE</name>
<dbReference type="RefSeq" id="XP_001432924.1">
    <property type="nucleotide sequence ID" value="XM_001432887.1"/>
</dbReference>
<sequence>MSFPQKKIRILSEVTTISRNQDPYQIQSSQKQNDQGFPQQKIIRNSSNYEQGNRLTLRPHNQILSKEFGLQPPQHIQPNRLSSSMMDKSQQNTAQRNASIRIISGPNPQKNIKFKVINQEDKQKMAILMSPNEYQLKQSSQKHQENHRQIYMPQMDAILQKRAQEPSNQSNPNLEQFQNQQYFQQQYLLQQQQQQYYQQSQQQQQQQSQSQQQQQSQQQSYQQSKQQQKQQQQTQQVVQQSQKKLISQKQQQQQEQQQQQQKFLAVNNSKNNNNIKNLIKKKNKIQQTLCFRLLR</sequence>
<dbReference type="InParanoid" id="A0C410"/>
<dbReference type="OrthoDB" id="10556333at2759"/>
<evidence type="ECO:0000313" key="2">
    <source>
        <dbReference type="Proteomes" id="UP000000600"/>
    </source>
</evidence>
<dbReference type="EMBL" id="CT868039">
    <property type="protein sequence ID" value="CAK65527.1"/>
    <property type="molecule type" value="Genomic_DNA"/>
</dbReference>
<protein>
    <submittedName>
        <fullName evidence="1">Uncharacterized protein</fullName>
    </submittedName>
</protein>
<dbReference type="Proteomes" id="UP000000600">
    <property type="component" value="Unassembled WGS sequence"/>
</dbReference>
<organism evidence="1 2">
    <name type="scientific">Paramecium tetraurelia</name>
    <dbReference type="NCBI Taxonomy" id="5888"/>
    <lineage>
        <taxon>Eukaryota</taxon>
        <taxon>Sar</taxon>
        <taxon>Alveolata</taxon>
        <taxon>Ciliophora</taxon>
        <taxon>Intramacronucleata</taxon>
        <taxon>Oligohymenophorea</taxon>
        <taxon>Peniculida</taxon>
        <taxon>Parameciidae</taxon>
        <taxon>Paramecium</taxon>
    </lineage>
</organism>
<proteinExistence type="predicted"/>
<dbReference type="GeneID" id="5018709"/>
<dbReference type="KEGG" id="ptm:GSPATT00035007001"/>
<accession>A0C410</accession>
<dbReference type="HOGENOM" id="CLU_944785_0_0_1"/>
<dbReference type="AlphaFoldDB" id="A0C410"/>